<comment type="caution">
    <text evidence="11">The sequence shown here is derived from an EMBL/GenBank/DDBJ whole genome shotgun (WGS) entry which is preliminary data.</text>
</comment>
<dbReference type="EC" id="1.4.3.5" evidence="6"/>
<dbReference type="InterPro" id="IPR000659">
    <property type="entry name" value="Pyridox_Oxase"/>
</dbReference>
<dbReference type="FunCoup" id="A0A3M0CFN2">
    <property type="interactions" value="460"/>
</dbReference>
<reference evidence="11 12" key="1">
    <citation type="submission" date="2018-10" db="EMBL/GenBank/DDBJ databases">
        <title>Genomic Encyclopedia of Archaeal and Bacterial Type Strains, Phase II (KMG-II): from individual species to whole genera.</title>
        <authorList>
            <person name="Goeker M."/>
        </authorList>
    </citation>
    <scope>NUCLEOTIDE SEQUENCE [LARGE SCALE GENOMIC DNA]</scope>
    <source>
        <strain evidence="11 12">DSM 25217</strain>
    </source>
</reference>
<feature type="compositionally biased region" description="Basic and acidic residues" evidence="8">
    <location>
        <begin position="1"/>
        <end position="27"/>
    </location>
</feature>
<dbReference type="OrthoDB" id="9780392at2"/>
<dbReference type="Pfam" id="PF01243">
    <property type="entry name" value="PNPOx_N"/>
    <property type="match status" value="1"/>
</dbReference>
<evidence type="ECO:0000256" key="1">
    <source>
        <dbReference type="ARBA" id="ARBA00007301"/>
    </source>
</evidence>
<sequence>MDRNPPDKTEEPVTDKSDQDRALKAEDGAADEGAGGTAPFSRPFDTFAGWFAEAGDSEPNDPNAMALATVAADGRPSLRMVLLKGWDEGGFVFYTNFESRKGRELTGNPHAALLFHWKSLRRQVRIEGAVTPVTDDEADAYFASRPRPSRIGAWASKQSRPLEGRLAFEAAIAKFTAQYAVGTVPRPPHWSGFRLSPDRFEFWQDRKFRLHDRHIYDRAQGEDGPLWQTSMLYP</sequence>
<name>A0A3M0CFN2_9PROT</name>
<evidence type="ECO:0000313" key="11">
    <source>
        <dbReference type="EMBL" id="RMB08411.1"/>
    </source>
</evidence>
<dbReference type="PROSITE" id="PS01064">
    <property type="entry name" value="PYRIDOX_OXIDASE"/>
    <property type="match status" value="1"/>
</dbReference>
<feature type="binding site" evidence="6 7">
    <location>
        <position position="100"/>
    </location>
    <ligand>
        <name>FMN</name>
        <dbReference type="ChEBI" id="CHEBI:58210"/>
    </ligand>
</feature>
<evidence type="ECO:0000256" key="5">
    <source>
        <dbReference type="ARBA" id="ARBA00023096"/>
    </source>
</evidence>
<dbReference type="Proteomes" id="UP000271227">
    <property type="component" value="Unassembled WGS sequence"/>
</dbReference>
<comment type="function">
    <text evidence="6">Catalyzes the oxidation of either pyridoxine 5'-phosphate (PNP) or pyridoxamine 5'-phosphate (PMP) into pyridoxal 5'-phosphate (PLP).</text>
</comment>
<proteinExistence type="inferred from homology"/>
<evidence type="ECO:0000259" key="9">
    <source>
        <dbReference type="Pfam" id="PF01243"/>
    </source>
</evidence>
<keyword evidence="4 6" id="KW-0560">Oxidoreductase</keyword>
<keyword evidence="12" id="KW-1185">Reference proteome</keyword>
<keyword evidence="3 6" id="KW-0288">FMN</keyword>
<dbReference type="Gene3D" id="2.30.110.10">
    <property type="entry name" value="Electron Transport, Fmn-binding Protein, Chain A"/>
    <property type="match status" value="1"/>
</dbReference>
<dbReference type="UniPathway" id="UPA01068">
    <property type="reaction ID" value="UER00304"/>
</dbReference>
<organism evidence="11 12">
    <name type="scientific">Eilatimonas milleporae</name>
    <dbReference type="NCBI Taxonomy" id="911205"/>
    <lineage>
        <taxon>Bacteria</taxon>
        <taxon>Pseudomonadati</taxon>
        <taxon>Pseudomonadota</taxon>
        <taxon>Alphaproteobacteria</taxon>
        <taxon>Kordiimonadales</taxon>
        <taxon>Kordiimonadaceae</taxon>
        <taxon>Eilatimonas</taxon>
    </lineage>
</organism>
<feature type="domain" description="Pyridoxamine 5'-phosphate oxidase N-terminal" evidence="9">
    <location>
        <begin position="59"/>
        <end position="177"/>
    </location>
</feature>
<dbReference type="GO" id="GO:0008615">
    <property type="term" value="P:pyridoxine biosynthetic process"/>
    <property type="evidence" value="ECO:0007669"/>
    <property type="project" value="UniProtKB-UniRule"/>
</dbReference>
<evidence type="ECO:0000256" key="4">
    <source>
        <dbReference type="ARBA" id="ARBA00023002"/>
    </source>
</evidence>
<feature type="region of interest" description="Disordered" evidence="8">
    <location>
        <begin position="1"/>
        <end position="41"/>
    </location>
</feature>
<dbReference type="EMBL" id="REFR01000010">
    <property type="protein sequence ID" value="RMB08411.1"/>
    <property type="molecule type" value="Genomic_DNA"/>
</dbReference>
<evidence type="ECO:0000256" key="3">
    <source>
        <dbReference type="ARBA" id="ARBA00022643"/>
    </source>
</evidence>
<feature type="binding site" evidence="6 7">
    <location>
        <begin position="94"/>
        <end position="95"/>
    </location>
    <ligand>
        <name>FMN</name>
        <dbReference type="ChEBI" id="CHEBI:58210"/>
    </ligand>
</feature>
<comment type="pathway">
    <text evidence="6">Cofactor metabolism; pyridoxal 5'-phosphate salvage; pyridoxal 5'-phosphate from pyridoxamine 5'-phosphate: step 1/1.</text>
</comment>
<dbReference type="InParanoid" id="A0A3M0CFN2"/>
<gene>
    <name evidence="6" type="primary">pdxH</name>
    <name evidence="11" type="ORF">BXY39_1044</name>
</gene>
<feature type="domain" description="Pyridoxine 5'-phosphate oxidase dimerisation C-terminal" evidence="10">
    <location>
        <begin position="190"/>
        <end position="234"/>
    </location>
</feature>
<dbReference type="SUPFAM" id="SSF50475">
    <property type="entry name" value="FMN-binding split barrel"/>
    <property type="match status" value="1"/>
</dbReference>
<feature type="binding site" evidence="6 7">
    <location>
        <position position="123"/>
    </location>
    <ligand>
        <name>FMN</name>
        <dbReference type="ChEBI" id="CHEBI:58210"/>
    </ligand>
</feature>
<evidence type="ECO:0000256" key="6">
    <source>
        <dbReference type="HAMAP-Rule" id="MF_01629"/>
    </source>
</evidence>
<dbReference type="InterPro" id="IPR012349">
    <property type="entry name" value="Split_barrel_FMN-bd"/>
</dbReference>
<feature type="binding site" evidence="6 7">
    <location>
        <position position="101"/>
    </location>
    <ligand>
        <name>FMN</name>
        <dbReference type="ChEBI" id="CHEBI:58210"/>
    </ligand>
</feature>
<dbReference type="InterPro" id="IPR011576">
    <property type="entry name" value="Pyridox_Oxase_N"/>
</dbReference>
<evidence type="ECO:0000256" key="7">
    <source>
        <dbReference type="PIRSR" id="PIRSR000190-2"/>
    </source>
</evidence>
<dbReference type="Pfam" id="PF10590">
    <property type="entry name" value="PNP_phzG_C"/>
    <property type="match status" value="1"/>
</dbReference>
<dbReference type="InterPro" id="IPR019740">
    <property type="entry name" value="Pyridox_Oxase_CS"/>
</dbReference>
<dbReference type="GO" id="GO:0004733">
    <property type="term" value="F:pyridoxamine phosphate oxidase activity"/>
    <property type="evidence" value="ECO:0007669"/>
    <property type="project" value="UniProtKB-UniRule"/>
</dbReference>
<accession>A0A3M0CFN2</accession>
<protein>
    <recommendedName>
        <fullName evidence="6">Pyridoxine/pyridoxamine 5'-phosphate oxidase</fullName>
        <ecNumber evidence="6">1.4.3.5</ecNumber>
    </recommendedName>
    <alternativeName>
        <fullName evidence="6">PNP/PMP oxidase</fullName>
        <shortName evidence="6">PNPOx</shortName>
    </alternativeName>
    <alternativeName>
        <fullName evidence="6">Pyridoxal 5'-phosphate synthase</fullName>
    </alternativeName>
</protein>
<evidence type="ECO:0000313" key="12">
    <source>
        <dbReference type="Proteomes" id="UP000271227"/>
    </source>
</evidence>
<feature type="binding site" evidence="6">
    <location>
        <begin position="209"/>
        <end position="211"/>
    </location>
    <ligand>
        <name>substrate</name>
    </ligand>
</feature>
<feature type="binding site" evidence="6 7">
    <location>
        <begin position="79"/>
        <end position="84"/>
    </location>
    <ligand>
        <name>FMN</name>
        <dbReference type="ChEBI" id="CHEBI:58210"/>
    </ligand>
</feature>
<dbReference type="PANTHER" id="PTHR10851:SF0">
    <property type="entry name" value="PYRIDOXINE-5'-PHOSPHATE OXIDASE"/>
    <property type="match status" value="1"/>
</dbReference>
<feature type="binding site" evidence="6">
    <location>
        <position position="145"/>
    </location>
    <ligand>
        <name>substrate</name>
    </ligand>
</feature>
<dbReference type="NCBIfam" id="TIGR00558">
    <property type="entry name" value="pdxH"/>
    <property type="match status" value="1"/>
</dbReference>
<evidence type="ECO:0000259" key="10">
    <source>
        <dbReference type="Pfam" id="PF10590"/>
    </source>
</evidence>
<comment type="subunit">
    <text evidence="6">Homodimer.</text>
</comment>
<dbReference type="PANTHER" id="PTHR10851">
    <property type="entry name" value="PYRIDOXINE-5-PHOSPHATE OXIDASE"/>
    <property type="match status" value="1"/>
</dbReference>
<feature type="binding site" evidence="6 7">
    <location>
        <begin position="158"/>
        <end position="159"/>
    </location>
    <ligand>
        <name>FMN</name>
        <dbReference type="ChEBI" id="CHEBI:58210"/>
    </ligand>
</feature>
<evidence type="ECO:0000256" key="8">
    <source>
        <dbReference type="SAM" id="MobiDB-lite"/>
    </source>
</evidence>
<feature type="binding site" evidence="6">
    <location>
        <position position="149"/>
    </location>
    <ligand>
        <name>substrate</name>
    </ligand>
</feature>
<feature type="binding site" evidence="6 7">
    <location>
        <position position="203"/>
    </location>
    <ligand>
        <name>FMN</name>
        <dbReference type="ChEBI" id="CHEBI:58210"/>
    </ligand>
</feature>
<keyword evidence="2 6" id="KW-0285">Flavoprotein</keyword>
<feature type="binding site" evidence="6">
    <location>
        <position position="141"/>
    </location>
    <ligand>
        <name>substrate</name>
    </ligand>
</feature>
<feature type="binding site" evidence="6">
    <location>
        <position position="84"/>
    </location>
    <ligand>
        <name>substrate</name>
    </ligand>
</feature>
<comment type="pathway">
    <text evidence="6">Cofactor metabolism; pyridoxal 5'-phosphate salvage; pyridoxal 5'-phosphate from pyridoxine 5'-phosphate: step 1/1.</text>
</comment>
<evidence type="ECO:0000256" key="2">
    <source>
        <dbReference type="ARBA" id="ARBA00022630"/>
    </source>
</evidence>
<dbReference type="GO" id="GO:0010181">
    <property type="term" value="F:FMN binding"/>
    <property type="evidence" value="ECO:0007669"/>
    <property type="project" value="UniProtKB-UniRule"/>
</dbReference>
<dbReference type="NCBIfam" id="NF004231">
    <property type="entry name" value="PRK05679.1"/>
    <property type="match status" value="1"/>
</dbReference>
<dbReference type="HAMAP" id="MF_01629">
    <property type="entry name" value="PdxH"/>
    <property type="match status" value="1"/>
</dbReference>
<dbReference type="PIRSF" id="PIRSF000190">
    <property type="entry name" value="Pyd_amn-ph_oxd"/>
    <property type="match status" value="1"/>
</dbReference>
<comment type="cofactor">
    <cofactor evidence="6 7">
        <name>FMN</name>
        <dbReference type="ChEBI" id="CHEBI:58210"/>
    </cofactor>
    <text evidence="6 7">Binds 1 FMN per subunit.</text>
</comment>
<keyword evidence="5 6" id="KW-0664">Pyridoxine biosynthesis</keyword>
<dbReference type="AlphaFoldDB" id="A0A3M0CFN2"/>
<comment type="similarity">
    <text evidence="1 6">Belongs to the pyridoxamine 5'-phosphate oxidase family.</text>
</comment>
<comment type="catalytic activity">
    <reaction evidence="6">
        <text>pyridoxamine 5'-phosphate + O2 + H2O = pyridoxal 5'-phosphate + H2O2 + NH4(+)</text>
        <dbReference type="Rhea" id="RHEA:15817"/>
        <dbReference type="ChEBI" id="CHEBI:15377"/>
        <dbReference type="ChEBI" id="CHEBI:15379"/>
        <dbReference type="ChEBI" id="CHEBI:16240"/>
        <dbReference type="ChEBI" id="CHEBI:28938"/>
        <dbReference type="ChEBI" id="CHEBI:58451"/>
        <dbReference type="ChEBI" id="CHEBI:597326"/>
        <dbReference type="EC" id="1.4.3.5"/>
    </reaction>
</comment>
<comment type="catalytic activity">
    <reaction evidence="6">
        <text>pyridoxine 5'-phosphate + O2 = pyridoxal 5'-phosphate + H2O2</text>
        <dbReference type="Rhea" id="RHEA:15149"/>
        <dbReference type="ChEBI" id="CHEBI:15379"/>
        <dbReference type="ChEBI" id="CHEBI:16240"/>
        <dbReference type="ChEBI" id="CHEBI:58589"/>
        <dbReference type="ChEBI" id="CHEBI:597326"/>
        <dbReference type="EC" id="1.4.3.5"/>
    </reaction>
</comment>
<feature type="binding site" evidence="6 7">
    <location>
        <position position="213"/>
    </location>
    <ligand>
        <name>FMN</name>
        <dbReference type="ChEBI" id="CHEBI:58210"/>
    </ligand>
</feature>
<dbReference type="InterPro" id="IPR019576">
    <property type="entry name" value="Pyridoxamine_oxidase_dimer_C"/>
</dbReference>